<accession>A0A3B1A1D4</accession>
<protein>
    <recommendedName>
        <fullName evidence="1">DUF4382 domain-containing protein</fullName>
    </recommendedName>
</protein>
<sequence length="617" mass="67056">MKQLKYQQMPGFNSLLMVALFFFALLLSGCNDSSTEASSDEGELYISLTDAEGDFSSYTVDVTAISLLKADGTVVETLPLTTRVDFAQYVEMSEFLSAVTIPTGLYVKGTLTLDYRNADIWVEDSSGVPVQVRPENVQDESGNLIGSMDLSVRLEDHNTLLIVPGLPSHLTLDFDLAASHQTDFTSGEPVVSVKPVLVADIDLQRNKPHRVRGPLQSVDLADSSYQIFLRPFHHKVSNHNSGRFGELTINTTDETIFQIDGEMYKGERGLQMLALKERFTATIAIGDLKFNPRQFKAREVYAGSSVPGSVHDVVKGSVIARDGDLLTVRGATLVRANGAVDFNREIVVTIGPDTKVRKQLSVDRQDISAISIGARVTIFGELTPSITTIRALDATQGLVHLKLSTIRGTVADNSRGLVMDLHAIDRRRVAQFDFAGTGGSAKLDADPSHYELETVTLDITQFGLNELVAARGFATPFGSAPADFEAQTVVSLSSRPAVIVVDWQPASATAISQMDSSGIVLSLEGVGRFHHVSQGGSRINLVELERAPTLLPGEAGLSHYVIKQHDSYHLFLDFDEFIAELRSKLADGATVKRVVAPGMYSSSKTSLTARRINIVLE</sequence>
<reference evidence="2" key="1">
    <citation type="submission" date="2018-06" db="EMBL/GenBank/DDBJ databases">
        <authorList>
            <person name="Zhirakovskaya E."/>
        </authorList>
    </citation>
    <scope>NUCLEOTIDE SEQUENCE</scope>
</reference>
<dbReference type="InterPro" id="IPR025491">
    <property type="entry name" value="DUF4382"/>
</dbReference>
<evidence type="ECO:0000313" key="2">
    <source>
        <dbReference type="EMBL" id="VAW87534.1"/>
    </source>
</evidence>
<gene>
    <name evidence="2" type="ORF">MNBD_GAMMA18-1205</name>
</gene>
<proteinExistence type="predicted"/>
<feature type="domain" description="DUF4382" evidence="1">
    <location>
        <begin position="42"/>
        <end position="182"/>
    </location>
</feature>
<dbReference type="EMBL" id="UOFP01000187">
    <property type="protein sequence ID" value="VAW87534.1"/>
    <property type="molecule type" value="Genomic_DNA"/>
</dbReference>
<evidence type="ECO:0000259" key="1">
    <source>
        <dbReference type="Pfam" id="PF14321"/>
    </source>
</evidence>
<organism evidence="2">
    <name type="scientific">hydrothermal vent metagenome</name>
    <dbReference type="NCBI Taxonomy" id="652676"/>
    <lineage>
        <taxon>unclassified sequences</taxon>
        <taxon>metagenomes</taxon>
        <taxon>ecological metagenomes</taxon>
    </lineage>
</organism>
<name>A0A3B1A1D4_9ZZZZ</name>
<dbReference type="Pfam" id="PF14321">
    <property type="entry name" value="DUF4382"/>
    <property type="match status" value="1"/>
</dbReference>
<dbReference type="PROSITE" id="PS51257">
    <property type="entry name" value="PROKAR_LIPOPROTEIN"/>
    <property type="match status" value="1"/>
</dbReference>
<dbReference type="AlphaFoldDB" id="A0A3B1A1D4"/>